<dbReference type="Gene3D" id="3.30.160.60">
    <property type="entry name" value="Classic Zinc Finger"/>
    <property type="match status" value="1"/>
</dbReference>
<evidence type="ECO:0000259" key="3">
    <source>
        <dbReference type="PROSITE" id="PS50157"/>
    </source>
</evidence>
<feature type="region of interest" description="Disordered" evidence="2">
    <location>
        <begin position="87"/>
        <end position="108"/>
    </location>
</feature>
<keyword evidence="1" id="KW-0479">Metal-binding</keyword>
<evidence type="ECO:0000256" key="2">
    <source>
        <dbReference type="SAM" id="MobiDB-lite"/>
    </source>
</evidence>
<feature type="compositionally biased region" description="Polar residues" evidence="2">
    <location>
        <begin position="94"/>
        <end position="108"/>
    </location>
</feature>
<dbReference type="PROSITE" id="PS00028">
    <property type="entry name" value="ZINC_FINGER_C2H2_1"/>
    <property type="match status" value="1"/>
</dbReference>
<gene>
    <name evidence="4" type="ORF">TRV_07313</name>
</gene>
<comment type="caution">
    <text evidence="4">The sequence shown here is derived from an EMBL/GenBank/DDBJ whole genome shotgun (WGS) entry which is preliminary data.</text>
</comment>
<feature type="compositionally biased region" description="Polar residues" evidence="2">
    <location>
        <begin position="26"/>
        <end position="38"/>
    </location>
</feature>
<reference evidence="5" key="1">
    <citation type="journal article" date="2011" name="Genome Biol.">
        <title>Comparative and functional genomics provide insights into the pathogenicity of dermatophytic fungi.</title>
        <authorList>
            <person name="Burmester A."/>
            <person name="Shelest E."/>
            <person name="Gloeckner G."/>
            <person name="Heddergott C."/>
            <person name="Schindler S."/>
            <person name="Staib P."/>
            <person name="Heidel A."/>
            <person name="Felder M."/>
            <person name="Petzold A."/>
            <person name="Szafranski K."/>
            <person name="Feuermann M."/>
            <person name="Pedruzzi I."/>
            <person name="Priebe S."/>
            <person name="Groth M."/>
            <person name="Winkler R."/>
            <person name="Li W."/>
            <person name="Kniemeyer O."/>
            <person name="Schroeckh V."/>
            <person name="Hertweck C."/>
            <person name="Hube B."/>
            <person name="White T.C."/>
            <person name="Platzer M."/>
            <person name="Guthke R."/>
            <person name="Heitman J."/>
            <person name="Woestemeyer J."/>
            <person name="Zipfel P.F."/>
            <person name="Monod M."/>
            <person name="Brakhage A.A."/>
        </authorList>
    </citation>
    <scope>NUCLEOTIDE SEQUENCE [LARGE SCALE GENOMIC DNA]</scope>
    <source>
        <strain evidence="5">HKI 0517</strain>
    </source>
</reference>
<dbReference type="HOGENOM" id="CLU_1320673_0_0_1"/>
<feature type="domain" description="C2H2-type" evidence="3">
    <location>
        <begin position="173"/>
        <end position="203"/>
    </location>
</feature>
<dbReference type="AlphaFoldDB" id="D4DJE7"/>
<keyword evidence="5" id="KW-1185">Reference proteome</keyword>
<dbReference type="Proteomes" id="UP000008383">
    <property type="component" value="Unassembled WGS sequence"/>
</dbReference>
<dbReference type="OrthoDB" id="2687452at2759"/>
<feature type="region of interest" description="Disordered" evidence="2">
    <location>
        <begin position="232"/>
        <end position="251"/>
    </location>
</feature>
<evidence type="ECO:0000313" key="5">
    <source>
        <dbReference type="Proteomes" id="UP000008383"/>
    </source>
</evidence>
<sequence>MSLPYRQRQTTYQSPVRGESWRETSDNTYTTSTRSQPGYLSPLAPPMAYSSSTDSNLSISTSYSAASTYYNTIQSCHSPSNSYEYDSTCEYEPRSSTQGRPKSHSTSSNQEYIFDGQTMAALPSSPRSSTAAERYLATPTPTPTSTLSFTHQPRYHTRETNPCCHPSRSTQRFICLYENCEGSFSRVADLSRHQKSIHFPTRMDCPKPRCNRKGFMGFTREDHLTEHLRQFHGEQLAKRTSSKSKRAEATC</sequence>
<dbReference type="PROSITE" id="PS50157">
    <property type="entry name" value="ZINC_FINGER_C2H2_2"/>
    <property type="match status" value="1"/>
</dbReference>
<dbReference type="InterPro" id="IPR013087">
    <property type="entry name" value="Znf_C2H2_type"/>
</dbReference>
<dbReference type="GO" id="GO:0008270">
    <property type="term" value="F:zinc ion binding"/>
    <property type="evidence" value="ECO:0007669"/>
    <property type="project" value="UniProtKB-KW"/>
</dbReference>
<keyword evidence="1" id="KW-0863">Zinc-finger</keyword>
<evidence type="ECO:0000256" key="1">
    <source>
        <dbReference type="PROSITE-ProRule" id="PRU00042"/>
    </source>
</evidence>
<dbReference type="RefSeq" id="XP_003018625.1">
    <property type="nucleotide sequence ID" value="XM_003018579.1"/>
</dbReference>
<evidence type="ECO:0000313" key="4">
    <source>
        <dbReference type="EMBL" id="EFE37980.1"/>
    </source>
</evidence>
<dbReference type="GeneID" id="9580824"/>
<dbReference type="KEGG" id="tve:TRV_07313"/>
<proteinExistence type="predicted"/>
<protein>
    <submittedName>
        <fullName evidence="4">C2H2 finger domain protein, putative</fullName>
    </submittedName>
</protein>
<dbReference type="EMBL" id="ACYE01000437">
    <property type="protein sequence ID" value="EFE37980.1"/>
    <property type="molecule type" value="Genomic_DNA"/>
</dbReference>
<keyword evidence="1" id="KW-0862">Zinc</keyword>
<name>D4DJE7_TRIVH</name>
<accession>D4DJE7</accession>
<feature type="region of interest" description="Disordered" evidence="2">
    <location>
        <begin position="1"/>
        <end position="56"/>
    </location>
</feature>
<organism evidence="4 5">
    <name type="scientific">Trichophyton verrucosum (strain HKI 0517)</name>
    <dbReference type="NCBI Taxonomy" id="663202"/>
    <lineage>
        <taxon>Eukaryota</taxon>
        <taxon>Fungi</taxon>
        <taxon>Dikarya</taxon>
        <taxon>Ascomycota</taxon>
        <taxon>Pezizomycotina</taxon>
        <taxon>Eurotiomycetes</taxon>
        <taxon>Eurotiomycetidae</taxon>
        <taxon>Onygenales</taxon>
        <taxon>Arthrodermataceae</taxon>
        <taxon>Trichophyton</taxon>
    </lineage>
</organism>
<dbReference type="SMART" id="SM00355">
    <property type="entry name" value="ZnF_C2H2"/>
    <property type="match status" value="2"/>
</dbReference>